<feature type="transmembrane region" description="Helical" evidence="15">
    <location>
        <begin position="51"/>
        <end position="75"/>
    </location>
</feature>
<dbReference type="PANTHER" id="PTHR11435">
    <property type="entry name" value="NADH UBIQUINONE OXIDOREDUCTASE SUBUNIT ND6"/>
    <property type="match status" value="1"/>
</dbReference>
<feature type="transmembrane region" description="Helical" evidence="15">
    <location>
        <begin position="131"/>
        <end position="158"/>
    </location>
</feature>
<dbReference type="InterPro" id="IPR042106">
    <property type="entry name" value="Nuo/plastoQ_OxRdtase_6_NuoJ"/>
</dbReference>
<evidence type="ECO:0000256" key="2">
    <source>
        <dbReference type="ARBA" id="ARBA00005698"/>
    </source>
</evidence>
<keyword evidence="13 15" id="KW-0472">Membrane</keyword>
<keyword evidence="5 15" id="KW-0813">Transport</keyword>
<dbReference type="Pfam" id="PF00499">
    <property type="entry name" value="Oxidored_q3"/>
    <property type="match status" value="1"/>
</dbReference>
<keyword evidence="12 15" id="KW-0496">Mitochondrion</keyword>
<reference evidence="17" key="1">
    <citation type="journal article" date="2014" name="BMC Genomics">
        <title>Gene rearrangements in gekkonid mitochondrial genomes with shuffling, loss, and reassignment of tRNA genes.</title>
        <authorList>
            <person name="Kumazawa Y."/>
            <person name="Miura S."/>
            <person name="Yamada C."/>
            <person name="Hashiguchi Y."/>
        </authorList>
    </citation>
    <scope>NUCLEOTIDE SEQUENCE</scope>
    <source>
        <strain evidence="17">Llug1</strain>
    </source>
</reference>
<comment type="function">
    <text evidence="15">Core subunit of the mitochondrial membrane respiratory chain NADH dehydrogenase (Complex I) which catalyzes electron transfer from NADH through the respiratory chain, using ubiquinone as an electron acceptor. Essential for the catalytic activity and assembly of complex I.</text>
</comment>
<keyword evidence="7 15" id="KW-0812">Transmembrane</keyword>
<evidence type="ECO:0000256" key="7">
    <source>
        <dbReference type="ARBA" id="ARBA00022692"/>
    </source>
</evidence>
<feature type="signal peptide" evidence="16">
    <location>
        <begin position="1"/>
        <end position="18"/>
    </location>
</feature>
<comment type="subcellular location">
    <subcellularLocation>
        <location evidence="1 15">Mitochondrion membrane</location>
        <topology evidence="1 15">Multi-pass membrane protein</topology>
    </subcellularLocation>
</comment>
<evidence type="ECO:0000256" key="4">
    <source>
        <dbReference type="ARBA" id="ARBA00021095"/>
    </source>
</evidence>
<accession>A0A0A1HAM3</accession>
<dbReference type="InterPro" id="IPR001457">
    <property type="entry name" value="NADH_UbQ/plastoQ_OxRdtase_su6"/>
</dbReference>
<gene>
    <name evidence="17" type="primary">ND6</name>
</gene>
<keyword evidence="6 15" id="KW-0679">Respiratory chain</keyword>
<evidence type="ECO:0000313" key="17">
    <source>
        <dbReference type="EMBL" id="BAP90307.1"/>
    </source>
</evidence>
<evidence type="ECO:0000256" key="16">
    <source>
        <dbReference type="SAM" id="SignalP"/>
    </source>
</evidence>
<keyword evidence="11 15" id="KW-0520">NAD</keyword>
<evidence type="ECO:0000256" key="1">
    <source>
        <dbReference type="ARBA" id="ARBA00004225"/>
    </source>
</evidence>
<dbReference type="CTD" id="4541"/>
<evidence type="ECO:0000256" key="12">
    <source>
        <dbReference type="ARBA" id="ARBA00023128"/>
    </source>
</evidence>
<evidence type="ECO:0000256" key="8">
    <source>
        <dbReference type="ARBA" id="ARBA00022967"/>
    </source>
</evidence>
<evidence type="ECO:0000256" key="6">
    <source>
        <dbReference type="ARBA" id="ARBA00022660"/>
    </source>
</evidence>
<sequence length="169" mass="17594">MMYFIFVLVLCFIVGVVGVVSSPSPLYGAASLVLGAVGASGVMVGCGGSFVGLVLLLIYLGGMLVVFAYSVALAADPHPEAWGDYSVLLYSLGYSISVLLFCWGVVEWFGVGIKVDGGLFVLRGDFSGVGLLFAEGGVLLLLCGWGLLLTLFVVLELIRGGSYGVLRVP</sequence>
<dbReference type="PANTHER" id="PTHR11435:SF1">
    <property type="entry name" value="NADH-UBIQUINONE OXIDOREDUCTASE CHAIN 6"/>
    <property type="match status" value="1"/>
</dbReference>
<dbReference type="RefSeq" id="YP_009110528.1">
    <property type="nucleotide sequence ID" value="NC_025782.1"/>
</dbReference>
<dbReference type="EC" id="7.1.1.2" evidence="3 15"/>
<keyword evidence="10 15" id="KW-1133">Transmembrane helix</keyword>
<evidence type="ECO:0000256" key="14">
    <source>
        <dbReference type="ARBA" id="ARBA00049551"/>
    </source>
</evidence>
<dbReference type="GO" id="GO:0008137">
    <property type="term" value="F:NADH dehydrogenase (ubiquinone) activity"/>
    <property type="evidence" value="ECO:0007669"/>
    <property type="project" value="UniProtKB-UniRule"/>
</dbReference>
<comment type="catalytic activity">
    <reaction evidence="14 15">
        <text>a ubiquinone + NADH + 5 H(+)(in) = a ubiquinol + NAD(+) + 4 H(+)(out)</text>
        <dbReference type="Rhea" id="RHEA:29091"/>
        <dbReference type="Rhea" id="RHEA-COMP:9565"/>
        <dbReference type="Rhea" id="RHEA-COMP:9566"/>
        <dbReference type="ChEBI" id="CHEBI:15378"/>
        <dbReference type="ChEBI" id="CHEBI:16389"/>
        <dbReference type="ChEBI" id="CHEBI:17976"/>
        <dbReference type="ChEBI" id="CHEBI:57540"/>
        <dbReference type="ChEBI" id="CHEBI:57945"/>
        <dbReference type="EC" id="7.1.1.2"/>
    </reaction>
</comment>
<evidence type="ECO:0000256" key="10">
    <source>
        <dbReference type="ARBA" id="ARBA00022989"/>
    </source>
</evidence>
<keyword evidence="8 15" id="KW-1278">Translocase</keyword>
<feature type="chain" id="PRO_5001975449" description="NADH-ubiquinone oxidoreductase chain 6" evidence="16">
    <location>
        <begin position="19"/>
        <end position="169"/>
    </location>
</feature>
<name>A0A0A1HAM3_LEPLU</name>
<comment type="similarity">
    <text evidence="2 15">Belongs to the complex I subunit 6 family.</text>
</comment>
<evidence type="ECO:0000256" key="9">
    <source>
        <dbReference type="ARBA" id="ARBA00022982"/>
    </source>
</evidence>
<geneLocation type="mitochondrion" evidence="17"/>
<keyword evidence="9 15" id="KW-0249">Electron transport</keyword>
<dbReference type="GO" id="GO:0031966">
    <property type="term" value="C:mitochondrial membrane"/>
    <property type="evidence" value="ECO:0007669"/>
    <property type="project" value="UniProtKB-SubCell"/>
</dbReference>
<dbReference type="AlphaFoldDB" id="A0A0A1HAM3"/>
<dbReference type="Gene3D" id="1.20.120.1200">
    <property type="entry name" value="NADH-ubiquinone/plastoquinone oxidoreductase chain 6, subunit NuoJ"/>
    <property type="match status" value="1"/>
</dbReference>
<organism evidence="17">
    <name type="scientific">Lepidodactylus lugubris</name>
    <name type="common">Mourning gecko</name>
    <name type="synonym">Platydactylus lugubris</name>
    <dbReference type="NCBI Taxonomy" id="47724"/>
    <lineage>
        <taxon>Eukaryota</taxon>
        <taxon>Metazoa</taxon>
        <taxon>Chordata</taxon>
        <taxon>Craniata</taxon>
        <taxon>Vertebrata</taxon>
        <taxon>Euteleostomi</taxon>
        <taxon>Lepidosauria</taxon>
        <taxon>Squamata</taxon>
        <taxon>Bifurcata</taxon>
        <taxon>Gekkota</taxon>
        <taxon>Gekkonidae</taxon>
        <taxon>Gekkoninae</taxon>
        <taxon>Lepidodactylus</taxon>
    </lineage>
</organism>
<proteinExistence type="inferred from homology"/>
<keyword evidence="15" id="KW-0830">Ubiquinone</keyword>
<dbReference type="EMBL" id="AB738945">
    <property type="protein sequence ID" value="BAP90307.1"/>
    <property type="molecule type" value="Genomic_DNA"/>
</dbReference>
<dbReference type="GeneID" id="22283864"/>
<evidence type="ECO:0000256" key="15">
    <source>
        <dbReference type="RuleBase" id="RU004430"/>
    </source>
</evidence>
<evidence type="ECO:0000256" key="13">
    <source>
        <dbReference type="ARBA" id="ARBA00023136"/>
    </source>
</evidence>
<evidence type="ECO:0000256" key="3">
    <source>
        <dbReference type="ARBA" id="ARBA00012944"/>
    </source>
</evidence>
<feature type="transmembrane region" description="Helical" evidence="15">
    <location>
        <begin position="87"/>
        <end position="111"/>
    </location>
</feature>
<protein>
    <recommendedName>
        <fullName evidence="4 15">NADH-ubiquinone oxidoreductase chain 6</fullName>
        <ecNumber evidence="3 15">7.1.1.2</ecNumber>
    </recommendedName>
</protein>
<keyword evidence="16" id="KW-0732">Signal</keyword>
<dbReference type="InterPro" id="IPR050269">
    <property type="entry name" value="ComplexI_Subunit6"/>
</dbReference>
<evidence type="ECO:0000256" key="5">
    <source>
        <dbReference type="ARBA" id="ARBA00022448"/>
    </source>
</evidence>
<evidence type="ECO:0000256" key="11">
    <source>
        <dbReference type="ARBA" id="ARBA00023027"/>
    </source>
</evidence>